<protein>
    <submittedName>
        <fullName evidence="7">Uncharacterized protein</fullName>
    </submittedName>
</protein>
<dbReference type="STRING" id="3871.A0A4P1RTT9"/>
<gene>
    <name evidence="7" type="ORF">TanjilG_29022</name>
</gene>
<evidence type="ECO:0000256" key="5">
    <source>
        <dbReference type="PROSITE-ProRule" id="PRU01191"/>
    </source>
</evidence>
<dbReference type="EMBL" id="CM007361">
    <property type="protein sequence ID" value="OIW17672.1"/>
    <property type="molecule type" value="Genomic_DNA"/>
</dbReference>
<dbReference type="Gramene" id="OIW17672">
    <property type="protein sequence ID" value="OIW17672"/>
    <property type="gene ID" value="TanjilG_29022"/>
</dbReference>
<evidence type="ECO:0000256" key="3">
    <source>
        <dbReference type="ARBA" id="ARBA00023163"/>
    </source>
</evidence>
<evidence type="ECO:0000256" key="1">
    <source>
        <dbReference type="ARBA" id="ARBA00004123"/>
    </source>
</evidence>
<keyword evidence="2" id="KW-0805">Transcription regulation</keyword>
<organism evidence="7 8">
    <name type="scientific">Lupinus angustifolius</name>
    <name type="common">Narrow-leaved blue lupine</name>
    <dbReference type="NCBI Taxonomy" id="3871"/>
    <lineage>
        <taxon>Eukaryota</taxon>
        <taxon>Viridiplantae</taxon>
        <taxon>Streptophyta</taxon>
        <taxon>Embryophyta</taxon>
        <taxon>Tracheophyta</taxon>
        <taxon>Spermatophyta</taxon>
        <taxon>Magnoliopsida</taxon>
        <taxon>eudicotyledons</taxon>
        <taxon>Gunneridae</taxon>
        <taxon>Pentapetalae</taxon>
        <taxon>rosids</taxon>
        <taxon>fabids</taxon>
        <taxon>Fabales</taxon>
        <taxon>Fabaceae</taxon>
        <taxon>Papilionoideae</taxon>
        <taxon>50 kb inversion clade</taxon>
        <taxon>genistoids sensu lato</taxon>
        <taxon>core genistoids</taxon>
        <taxon>Genisteae</taxon>
        <taxon>Lupinus</taxon>
    </lineage>
</organism>
<keyword evidence="4" id="KW-0539">Nucleus</keyword>
<dbReference type="PANTHER" id="PTHR31636">
    <property type="entry name" value="OSJNBA0084A10.13 PROTEIN-RELATED"/>
    <property type="match status" value="1"/>
</dbReference>
<accession>A0A4P1RTT9</accession>
<proteinExistence type="inferred from homology"/>
<dbReference type="Proteomes" id="UP000188354">
    <property type="component" value="Chromosome LG01"/>
</dbReference>
<dbReference type="PROSITE" id="PS50985">
    <property type="entry name" value="GRAS"/>
    <property type="match status" value="1"/>
</dbReference>
<evidence type="ECO:0000256" key="4">
    <source>
        <dbReference type="ARBA" id="ARBA00023242"/>
    </source>
</evidence>
<reference evidence="7 8" key="1">
    <citation type="journal article" date="2017" name="Plant Biotechnol. J.">
        <title>A comprehensive draft genome sequence for lupin (Lupinus angustifolius), an emerging health food: insights into plant-microbe interactions and legume evolution.</title>
        <authorList>
            <person name="Hane J.K."/>
            <person name="Ming Y."/>
            <person name="Kamphuis L.G."/>
            <person name="Nelson M.N."/>
            <person name="Garg G."/>
            <person name="Atkins C.A."/>
            <person name="Bayer P.E."/>
            <person name="Bravo A."/>
            <person name="Bringans S."/>
            <person name="Cannon S."/>
            <person name="Edwards D."/>
            <person name="Foley R."/>
            <person name="Gao L.L."/>
            <person name="Harrison M.J."/>
            <person name="Huang W."/>
            <person name="Hurgobin B."/>
            <person name="Li S."/>
            <person name="Liu C.W."/>
            <person name="McGrath A."/>
            <person name="Morahan G."/>
            <person name="Murray J."/>
            <person name="Weller J."/>
            <person name="Jian J."/>
            <person name="Singh K.B."/>
        </authorList>
    </citation>
    <scope>NUCLEOTIDE SEQUENCE [LARGE SCALE GENOMIC DNA]</scope>
    <source>
        <strain evidence="8">cv. Tanjil</strain>
        <tissue evidence="7">Whole plant</tissue>
    </source>
</reference>
<feature type="compositionally biased region" description="Low complexity" evidence="6">
    <location>
        <begin position="64"/>
        <end position="80"/>
    </location>
</feature>
<evidence type="ECO:0000256" key="2">
    <source>
        <dbReference type="ARBA" id="ARBA00023015"/>
    </source>
</evidence>
<evidence type="ECO:0000313" key="8">
    <source>
        <dbReference type="Proteomes" id="UP000188354"/>
    </source>
</evidence>
<keyword evidence="8" id="KW-1185">Reference proteome</keyword>
<feature type="region of interest" description="Disordered" evidence="6">
    <location>
        <begin position="55"/>
        <end position="80"/>
    </location>
</feature>
<name>A0A4P1RTT9_LUPAN</name>
<dbReference type="GO" id="GO:0005634">
    <property type="term" value="C:nucleus"/>
    <property type="evidence" value="ECO:0007669"/>
    <property type="project" value="UniProtKB-SubCell"/>
</dbReference>
<keyword evidence="3" id="KW-0804">Transcription</keyword>
<evidence type="ECO:0000256" key="6">
    <source>
        <dbReference type="SAM" id="MobiDB-lite"/>
    </source>
</evidence>
<dbReference type="AlphaFoldDB" id="A0A4P1RTT9"/>
<sequence>MKAMPLPFEEFQGKGVFDFCSGATSDSFSLLLRQQQQEQKWSIEKEDYCYVGTEPTSVLESRRSPNPSLSSSTMSSSLGSNNTVAATTLSENLPHTSLETSTEKCGMRVEDWEGQDQCIMRLIMGDVEDPSAGLSKLFQTDGFGSQNVDFNGGFGVVDQGLNMVSVVDPYVQGNYLGFPFIENIDGHNAKTGSSSVSESILVSANNPLLVLSPPGVFNSQQHQPVVGVADEKPQLINPRLMFNQSQVPFSENPSLFMPLTYPQMREQEAFSQHKAKRPLSDTVGHDTYQVPRLPRFDFGQELLARRQQTQHPFFPHQHLQQQLQSLVVPSAKQEKVNSTGDDASNQLQQSIFDQLYKTAELIEAGNPVLAQGILARLNHQLSPVGKPFQRATFYMKEALQLLLNSNISNFFAFSPISFIFKIGAYKSFSEISPFLHFVNFTCNQALIEAMERFDRINALQRS</sequence>
<comment type="subcellular location">
    <subcellularLocation>
        <location evidence="1">Nucleus</location>
    </subcellularLocation>
</comment>
<comment type="similarity">
    <text evidence="5">Belongs to the GRAS family.</text>
</comment>
<evidence type="ECO:0000313" key="7">
    <source>
        <dbReference type="EMBL" id="OIW17672.1"/>
    </source>
</evidence>
<dbReference type="InterPro" id="IPR005202">
    <property type="entry name" value="TF_GRAS"/>
</dbReference>
<comment type="caution">
    <text evidence="5">Lacks conserved residue(s) required for the propagation of feature annotation.</text>
</comment>
<dbReference type="Pfam" id="PF03514">
    <property type="entry name" value="GRAS"/>
    <property type="match status" value="1"/>
</dbReference>